<name>A0A656AUH0_VIBCL</name>
<dbReference type="EMBL" id="CWQY01000062">
    <property type="protein sequence ID" value="CSD38651.1"/>
    <property type="molecule type" value="Genomic_DNA"/>
</dbReference>
<proteinExistence type="predicted"/>
<protein>
    <submittedName>
        <fullName evidence="1">Uncharacterized protein</fullName>
    </submittedName>
</protein>
<evidence type="ECO:0000313" key="2">
    <source>
        <dbReference type="Proteomes" id="UP000041770"/>
    </source>
</evidence>
<dbReference type="Proteomes" id="UP000041770">
    <property type="component" value="Unassembled WGS sequence"/>
</dbReference>
<accession>A0A656AUH0</accession>
<gene>
    <name evidence="1" type="ORF">ERS013200_04042</name>
</gene>
<sequence length="72" mass="8205">MCIILRLIFVVGAELLPRGENPVSVQDRSKLPFFWDCTKKALTVVDNSERCNDNQELIQDGFKSSRQKSNCC</sequence>
<reference evidence="1 2" key="1">
    <citation type="submission" date="2015-07" db="EMBL/GenBank/DDBJ databases">
        <authorList>
            <consortium name="Pathogen Informatics"/>
        </authorList>
    </citation>
    <scope>NUCLEOTIDE SEQUENCE [LARGE SCALE GENOMIC DNA]</scope>
    <source>
        <strain evidence="1 2">A316</strain>
    </source>
</reference>
<organism evidence="1 2">
    <name type="scientific">Vibrio cholerae</name>
    <dbReference type="NCBI Taxonomy" id="666"/>
    <lineage>
        <taxon>Bacteria</taxon>
        <taxon>Pseudomonadati</taxon>
        <taxon>Pseudomonadota</taxon>
        <taxon>Gammaproteobacteria</taxon>
        <taxon>Vibrionales</taxon>
        <taxon>Vibrionaceae</taxon>
        <taxon>Vibrio</taxon>
    </lineage>
</organism>
<dbReference type="AlphaFoldDB" id="A0A656AUH0"/>
<evidence type="ECO:0000313" key="1">
    <source>
        <dbReference type="EMBL" id="CSD38651.1"/>
    </source>
</evidence>